<dbReference type="GO" id="GO:0000350">
    <property type="term" value="P:generation of catalytic spliceosome for second transesterification step"/>
    <property type="evidence" value="ECO:0007669"/>
    <property type="project" value="EnsemblFungi"/>
</dbReference>
<dbReference type="GO" id="GO:0003723">
    <property type="term" value="F:RNA binding"/>
    <property type="evidence" value="ECO:0007669"/>
    <property type="project" value="TreeGrafter"/>
</dbReference>
<dbReference type="SMART" id="SM00487">
    <property type="entry name" value="DEXDc"/>
    <property type="match status" value="1"/>
</dbReference>
<dbReference type="InterPro" id="IPR048333">
    <property type="entry name" value="HA2_WH"/>
</dbReference>
<evidence type="ECO:0000259" key="10">
    <source>
        <dbReference type="PROSITE" id="PS51192"/>
    </source>
</evidence>
<feature type="region of interest" description="Disordered" evidence="9">
    <location>
        <begin position="92"/>
        <end position="112"/>
    </location>
</feature>
<sequence length="1155" mass="131041">MMVDNKDSTVDELIQLVQGRTTSHVTANFIYTLKRLAVNNKDNLDKFLSSCNSLGNFKDEGEFLKQLHGKLIKMHEDPSVISAKITGLVSSYNSESESESESGSDSGSQTITQHIQQLDTENQKSLGPSSTLRNKKLGILRSNIYESEDEDEHEDAGNDNMTLLNRHLQMKSEDPNKKIIFKKIEKSKAMKLNEYADSKVVKQSKHRLSGKDNFDLRNNISIPHTESFMSNVNNKQNIDESDNEFLVIDDLRNKDDNLEDEREWYNHDDDYGNAVGADNILGTEKFIPENIRTGSLNYRTDNNNLNSEIQLLPLPIEKRKELLPSFIKQYETSSSASEKLISTSLLENDTDILINPFRNPESEFSINAKKGSFLVAQRRKLENEAKKNRKSANIAGTSLGEVIGIKDTQPDANRKNVKDKENISSAAEVEMTEDIEKTRKSLPVYKTRPDLLRLIRENQVVIIIGETGSGKTTQLAQYLFEDGYCSTNRMIGCTQPRRVAAMSVAKRVAVERGVNLGDEVGYSIRFEDKTSAKTKIKFLTDGILLREFLLDNDLERYSAIIIDEAHERSLNTDIIMGLFKNILSKRRDLKLIITSATLNATKFSDFFGNAPKFKIPGRTFPVELIYSKHAVSDYVQAAVLQAVKTHMFTKLDSGDILIFMTGQEDIEATSYFIKEKLKEVYAKKYNNQEMDEFDDLEIFPIYSALPADVQSKIFKNLHGKKRKIVIATNIAETSLTIDGIRYVIDCGYSKLKVFNAKLGLDSLSIVPIALSNASQRSGRAGRTQPGVAYRLYTEESASEDMYPQAIPEIQRTNLSNTILMLKSAGINNVLNFPFIDKPPLQTLLSSLYDLWFIGALDNYGNITSLGSAMAKFPILPSLSKMLLTAITYGCSAEILTIVSLLSVSQIFQRPKEQQEESDKARTRFFVPESDHLTLLNVFSQWKSNKFSHKWCNKNFVNYRSLVRALDIRTQLIQVMKRNSFKITSVGKDWDIIRKCICSGYTHQSAKISGLGKYTHLKTGIDLLLHPTSALFGLADLPPYVVYHELLVTSQEYICCVTAVDPFWLMQYGLVMYNIKRIKESTYDSNGFYAHTNDNEDFDDLDIKIKEIKHQQNLEFEKIQNNKIINIPGNKQNTIPRKQNIQDQKVNIGFKRRRPL</sequence>
<dbReference type="Pfam" id="PF00270">
    <property type="entry name" value="DEAD"/>
    <property type="match status" value="1"/>
</dbReference>
<dbReference type="PROSITE" id="PS51192">
    <property type="entry name" value="HELICASE_ATP_BIND_1"/>
    <property type="match status" value="1"/>
</dbReference>
<dbReference type="STRING" id="1071381.G8BYN0"/>
<keyword evidence="3" id="KW-0547">Nucleotide-binding</keyword>
<feature type="domain" description="Helicase ATP-binding" evidence="10">
    <location>
        <begin position="452"/>
        <end position="616"/>
    </location>
</feature>
<dbReference type="HOGENOM" id="CLU_001832_6_3_1"/>
<evidence type="ECO:0000256" key="2">
    <source>
        <dbReference type="ARBA" id="ARBA00012552"/>
    </source>
</evidence>
<feature type="domain" description="Helicase C-terminal" evidence="11">
    <location>
        <begin position="643"/>
        <end position="825"/>
    </location>
</feature>
<dbReference type="FunFam" id="3.40.50.300:FF:000726">
    <property type="entry name" value="Pre-mRNA-splicing factor ATP-dependent RNA helicase"/>
    <property type="match status" value="1"/>
</dbReference>
<dbReference type="Gene3D" id="3.40.50.300">
    <property type="entry name" value="P-loop containing nucleotide triphosphate hydrolases"/>
    <property type="match status" value="2"/>
</dbReference>
<dbReference type="PROSITE" id="PS51194">
    <property type="entry name" value="HELICASE_CTER"/>
    <property type="match status" value="1"/>
</dbReference>
<dbReference type="InterPro" id="IPR014001">
    <property type="entry name" value="Helicase_ATP-bd"/>
</dbReference>
<evidence type="ECO:0000256" key="6">
    <source>
        <dbReference type="ARBA" id="ARBA00022840"/>
    </source>
</evidence>
<dbReference type="GO" id="GO:0000378">
    <property type="term" value="P:RNA exon ligation"/>
    <property type="evidence" value="ECO:0007669"/>
    <property type="project" value="EnsemblFungi"/>
</dbReference>
<evidence type="ECO:0000256" key="1">
    <source>
        <dbReference type="ARBA" id="ARBA00004123"/>
    </source>
</evidence>
<dbReference type="Pfam" id="PF00271">
    <property type="entry name" value="Helicase_C"/>
    <property type="match status" value="1"/>
</dbReference>
<dbReference type="GO" id="GO:0040031">
    <property type="term" value="P:snRNA modification"/>
    <property type="evidence" value="ECO:0007669"/>
    <property type="project" value="EnsemblFungi"/>
</dbReference>
<comment type="similarity">
    <text evidence="8">Belongs to the DEAD box helicase family. DEAH subfamily. PRP16 sub-subfamily.</text>
</comment>
<keyword evidence="5" id="KW-0347">Helicase</keyword>
<dbReference type="Proteomes" id="UP000005666">
    <property type="component" value="Chromosome 10"/>
</dbReference>
<dbReference type="CDD" id="cd18791">
    <property type="entry name" value="SF2_C_RHA"/>
    <property type="match status" value="1"/>
</dbReference>
<dbReference type="SMART" id="SM00490">
    <property type="entry name" value="HELICc"/>
    <property type="match status" value="1"/>
</dbReference>
<evidence type="ECO:0000259" key="11">
    <source>
        <dbReference type="PROSITE" id="PS51194"/>
    </source>
</evidence>
<evidence type="ECO:0000256" key="7">
    <source>
        <dbReference type="ARBA" id="ARBA00023242"/>
    </source>
</evidence>
<keyword evidence="4" id="KW-0378">Hydrolase</keyword>
<keyword evidence="7" id="KW-0539">Nucleus</keyword>
<protein>
    <recommendedName>
        <fullName evidence="2">RNA helicase</fullName>
        <ecNumber evidence="2">3.6.4.13</ecNumber>
    </recommendedName>
</protein>
<keyword evidence="13" id="KW-1185">Reference proteome</keyword>
<dbReference type="GO" id="GO:0005524">
    <property type="term" value="F:ATP binding"/>
    <property type="evidence" value="ECO:0007669"/>
    <property type="project" value="UniProtKB-KW"/>
</dbReference>
<dbReference type="FunFam" id="1.20.120.1080:FF:000018">
    <property type="entry name" value="Pre-mRNA-splicing factor ATP-dependent RNA helicase prp16"/>
    <property type="match status" value="1"/>
</dbReference>
<gene>
    <name evidence="12" type="primary">TPHA0J01510</name>
    <name evidence="12" type="ordered locus">TPHA_0J01510</name>
</gene>
<name>G8BYN0_TETPH</name>
<reference evidence="12 13" key="1">
    <citation type="journal article" date="2011" name="Proc. Natl. Acad. Sci. U.S.A.">
        <title>Evolutionary erosion of yeast sex chromosomes by mating-type switching accidents.</title>
        <authorList>
            <person name="Gordon J.L."/>
            <person name="Armisen D."/>
            <person name="Proux-Wera E."/>
            <person name="Oheigeartaigh S.S."/>
            <person name="Byrne K.P."/>
            <person name="Wolfe K.H."/>
        </authorList>
    </citation>
    <scope>NUCLEOTIDE SEQUENCE [LARGE SCALE GENOMIC DNA]</scope>
    <source>
        <strain evidence="13">ATCC 24235 / CBS 4417 / NBRC 1672 / NRRL Y-8282 / UCD 70-5</strain>
    </source>
</reference>
<dbReference type="OrthoDB" id="10253254at2759"/>
<comment type="subcellular location">
    <subcellularLocation>
        <location evidence="1">Nucleus</location>
    </subcellularLocation>
</comment>
<dbReference type="EC" id="3.6.4.13" evidence="2"/>
<dbReference type="RefSeq" id="XP_003687406.1">
    <property type="nucleotide sequence ID" value="XM_003687358.1"/>
</dbReference>
<dbReference type="SMART" id="SM00847">
    <property type="entry name" value="HA2"/>
    <property type="match status" value="1"/>
</dbReference>
<evidence type="ECO:0000256" key="5">
    <source>
        <dbReference type="ARBA" id="ARBA00022806"/>
    </source>
</evidence>
<organism evidence="12 13">
    <name type="scientific">Tetrapisispora phaffii (strain ATCC 24235 / CBS 4417 / NBRC 1672 / NRRL Y-8282 / UCD 70-5)</name>
    <name type="common">Yeast</name>
    <name type="synonym">Fabospora phaffii</name>
    <dbReference type="NCBI Taxonomy" id="1071381"/>
    <lineage>
        <taxon>Eukaryota</taxon>
        <taxon>Fungi</taxon>
        <taxon>Dikarya</taxon>
        <taxon>Ascomycota</taxon>
        <taxon>Saccharomycotina</taxon>
        <taxon>Saccharomycetes</taxon>
        <taxon>Saccharomycetales</taxon>
        <taxon>Saccharomycetaceae</taxon>
        <taxon>Tetrapisispora</taxon>
    </lineage>
</organism>
<dbReference type="InterPro" id="IPR027417">
    <property type="entry name" value="P-loop_NTPase"/>
</dbReference>
<dbReference type="AlphaFoldDB" id="G8BYN0"/>
<evidence type="ECO:0000256" key="9">
    <source>
        <dbReference type="SAM" id="MobiDB-lite"/>
    </source>
</evidence>
<evidence type="ECO:0000313" key="13">
    <source>
        <dbReference type="Proteomes" id="UP000005666"/>
    </source>
</evidence>
<dbReference type="KEGG" id="tpf:TPHA_0J01510"/>
<evidence type="ECO:0000256" key="3">
    <source>
        <dbReference type="ARBA" id="ARBA00022741"/>
    </source>
</evidence>
<dbReference type="PANTHER" id="PTHR18934:SF91">
    <property type="entry name" value="PRE-MRNA-SPLICING FACTOR ATP-DEPENDENT RNA HELICASE PRP16"/>
    <property type="match status" value="1"/>
</dbReference>
<dbReference type="InterPro" id="IPR001650">
    <property type="entry name" value="Helicase_C-like"/>
</dbReference>
<dbReference type="InterPro" id="IPR011545">
    <property type="entry name" value="DEAD/DEAH_box_helicase_dom"/>
</dbReference>
<dbReference type="InterPro" id="IPR011709">
    <property type="entry name" value="DEAD-box_helicase_OB_fold"/>
</dbReference>
<dbReference type="Pfam" id="PF21010">
    <property type="entry name" value="HA2_C"/>
    <property type="match status" value="1"/>
</dbReference>
<accession>G8BYN0</accession>
<dbReference type="GeneID" id="11533037"/>
<dbReference type="PANTHER" id="PTHR18934">
    <property type="entry name" value="ATP-DEPENDENT RNA HELICASE"/>
    <property type="match status" value="1"/>
</dbReference>
<dbReference type="Pfam" id="PF04408">
    <property type="entry name" value="WHD_HA2"/>
    <property type="match status" value="1"/>
</dbReference>
<dbReference type="Gene3D" id="1.20.120.1080">
    <property type="match status" value="1"/>
</dbReference>
<proteinExistence type="inferred from homology"/>
<evidence type="ECO:0000256" key="8">
    <source>
        <dbReference type="ARBA" id="ARBA00038040"/>
    </source>
</evidence>
<dbReference type="OMA" id="KEYSPAN"/>
<dbReference type="GO" id="GO:0000386">
    <property type="term" value="F:second spliceosomal transesterification activity"/>
    <property type="evidence" value="ECO:0007669"/>
    <property type="project" value="EnsemblFungi"/>
</dbReference>
<dbReference type="EMBL" id="HE612865">
    <property type="protein sequence ID" value="CCE64972.1"/>
    <property type="molecule type" value="Genomic_DNA"/>
</dbReference>
<dbReference type="Pfam" id="PF07717">
    <property type="entry name" value="OB_NTP_bind"/>
    <property type="match status" value="1"/>
</dbReference>
<evidence type="ECO:0000313" key="12">
    <source>
        <dbReference type="EMBL" id="CCE64972.1"/>
    </source>
</evidence>
<dbReference type="GO" id="GO:0071007">
    <property type="term" value="C:U2-type catalytic step 2 spliceosome"/>
    <property type="evidence" value="ECO:0007669"/>
    <property type="project" value="EnsemblFungi"/>
</dbReference>
<dbReference type="PROSITE" id="PS00690">
    <property type="entry name" value="DEAH_ATP_HELICASE"/>
    <property type="match status" value="1"/>
</dbReference>
<dbReference type="GO" id="GO:0034458">
    <property type="term" value="F:3'-5' RNA helicase activity"/>
    <property type="evidence" value="ECO:0007669"/>
    <property type="project" value="TreeGrafter"/>
</dbReference>
<dbReference type="SUPFAM" id="SSF52540">
    <property type="entry name" value="P-loop containing nucleoside triphosphate hydrolases"/>
    <property type="match status" value="1"/>
</dbReference>
<dbReference type="eggNOG" id="KOG0924">
    <property type="taxonomic scope" value="Eukaryota"/>
</dbReference>
<dbReference type="GO" id="GO:0016787">
    <property type="term" value="F:hydrolase activity"/>
    <property type="evidence" value="ECO:0007669"/>
    <property type="project" value="UniProtKB-KW"/>
</dbReference>
<keyword evidence="6" id="KW-0067">ATP-binding</keyword>
<dbReference type="InterPro" id="IPR002464">
    <property type="entry name" value="DNA/RNA_helicase_DEAH_CS"/>
</dbReference>
<evidence type="ECO:0000256" key="4">
    <source>
        <dbReference type="ARBA" id="ARBA00022801"/>
    </source>
</evidence>
<dbReference type="InterPro" id="IPR007502">
    <property type="entry name" value="Helicase-assoc_dom"/>
</dbReference>